<evidence type="ECO:0000256" key="6">
    <source>
        <dbReference type="SAM" id="Phobius"/>
    </source>
</evidence>
<dbReference type="Pfam" id="PF00892">
    <property type="entry name" value="EamA"/>
    <property type="match status" value="2"/>
</dbReference>
<feature type="transmembrane region" description="Helical" evidence="6">
    <location>
        <begin position="101"/>
        <end position="121"/>
    </location>
</feature>
<dbReference type="Proteomes" id="UP001526430">
    <property type="component" value="Unassembled WGS sequence"/>
</dbReference>
<keyword evidence="4 6" id="KW-1133">Transmembrane helix</keyword>
<dbReference type="InterPro" id="IPR037185">
    <property type="entry name" value="EmrE-like"/>
</dbReference>
<feature type="transmembrane region" description="Helical" evidence="6">
    <location>
        <begin position="128"/>
        <end position="147"/>
    </location>
</feature>
<organism evidence="8 9">
    <name type="scientific">Sabulicella glaciei</name>
    <dbReference type="NCBI Taxonomy" id="2984948"/>
    <lineage>
        <taxon>Bacteria</taxon>
        <taxon>Pseudomonadati</taxon>
        <taxon>Pseudomonadota</taxon>
        <taxon>Alphaproteobacteria</taxon>
        <taxon>Acetobacterales</taxon>
        <taxon>Acetobacteraceae</taxon>
        <taxon>Sabulicella</taxon>
    </lineage>
</organism>
<keyword evidence="9" id="KW-1185">Reference proteome</keyword>
<gene>
    <name evidence="8" type="ORF">OF850_12540</name>
</gene>
<evidence type="ECO:0000313" key="9">
    <source>
        <dbReference type="Proteomes" id="UP001526430"/>
    </source>
</evidence>
<feature type="transmembrane region" description="Helical" evidence="6">
    <location>
        <begin position="153"/>
        <end position="172"/>
    </location>
</feature>
<feature type="transmembrane region" description="Helical" evidence="6">
    <location>
        <begin position="184"/>
        <end position="207"/>
    </location>
</feature>
<evidence type="ECO:0000256" key="1">
    <source>
        <dbReference type="ARBA" id="ARBA00004141"/>
    </source>
</evidence>
<proteinExistence type="inferred from homology"/>
<sequence length="295" mass="30836">MTNPDIKSARRRAILAILLAALLFAGAAACVKALGGEVPLAQIILFRSAFALPVLLPLLRAAGGWRALRTTRPGGHALRLAFGFAGMVGAFYGYAHLPLATVTALGFTMPLFLALLAVPLLGEKLEAARGLAALVGFGGVLLMVRPGAGGDGWTMLVVLGAALAWALAMITIRRMGAQGESGVAIVLWFSFGSTLVALAWSVPGWVWPTPTQWLLLAVIGGVSAFAQILMTEAYRVAEPTVVAPFEYSGIVWTTALGALIWAEAPDGWDALGILLLVGAGLALWRREAMAAGLKR</sequence>
<dbReference type="SUPFAM" id="SSF103481">
    <property type="entry name" value="Multidrug resistance efflux transporter EmrE"/>
    <property type="match status" value="2"/>
</dbReference>
<dbReference type="EMBL" id="JAPFQI010000009">
    <property type="protein sequence ID" value="MCW8086461.1"/>
    <property type="molecule type" value="Genomic_DNA"/>
</dbReference>
<evidence type="ECO:0000256" key="4">
    <source>
        <dbReference type="ARBA" id="ARBA00022989"/>
    </source>
</evidence>
<feature type="transmembrane region" description="Helical" evidence="6">
    <location>
        <begin position="268"/>
        <end position="285"/>
    </location>
</feature>
<comment type="similarity">
    <text evidence="2">Belongs to the drug/metabolite transporter (DMT) superfamily. 10 TMS drug/metabolite exporter (DME) (TC 2.A.7.3) family.</text>
</comment>
<comment type="caution">
    <text evidence="8">The sequence shown here is derived from an EMBL/GenBank/DDBJ whole genome shotgun (WGS) entry which is preliminary data.</text>
</comment>
<keyword evidence="5 6" id="KW-0472">Membrane</keyword>
<feature type="transmembrane region" description="Helical" evidence="6">
    <location>
        <begin position="39"/>
        <end position="56"/>
    </location>
</feature>
<name>A0ABT3NWF3_9PROT</name>
<dbReference type="RefSeq" id="WP_301590503.1">
    <property type="nucleotide sequence ID" value="NZ_JAPFQI010000009.1"/>
</dbReference>
<accession>A0ABT3NWF3</accession>
<feature type="transmembrane region" description="Helical" evidence="6">
    <location>
        <begin position="77"/>
        <end position="95"/>
    </location>
</feature>
<dbReference type="InterPro" id="IPR000620">
    <property type="entry name" value="EamA_dom"/>
</dbReference>
<evidence type="ECO:0000313" key="8">
    <source>
        <dbReference type="EMBL" id="MCW8086461.1"/>
    </source>
</evidence>
<feature type="domain" description="EamA" evidence="7">
    <location>
        <begin position="12"/>
        <end position="144"/>
    </location>
</feature>
<comment type="subcellular location">
    <subcellularLocation>
        <location evidence="1">Membrane</location>
        <topology evidence="1">Multi-pass membrane protein</topology>
    </subcellularLocation>
</comment>
<dbReference type="PANTHER" id="PTHR22911">
    <property type="entry name" value="ACYL-MALONYL CONDENSING ENZYME-RELATED"/>
    <property type="match status" value="1"/>
</dbReference>
<evidence type="ECO:0000256" key="3">
    <source>
        <dbReference type="ARBA" id="ARBA00022692"/>
    </source>
</evidence>
<feature type="transmembrane region" description="Helical" evidence="6">
    <location>
        <begin position="242"/>
        <end position="262"/>
    </location>
</feature>
<keyword evidence="3 6" id="KW-0812">Transmembrane</keyword>
<feature type="domain" description="EamA" evidence="7">
    <location>
        <begin position="153"/>
        <end position="279"/>
    </location>
</feature>
<dbReference type="PANTHER" id="PTHR22911:SF6">
    <property type="entry name" value="SOLUTE CARRIER FAMILY 35 MEMBER G1"/>
    <property type="match status" value="1"/>
</dbReference>
<dbReference type="PROSITE" id="PS51257">
    <property type="entry name" value="PROKAR_LIPOPROTEIN"/>
    <property type="match status" value="1"/>
</dbReference>
<evidence type="ECO:0000259" key="7">
    <source>
        <dbReference type="Pfam" id="PF00892"/>
    </source>
</evidence>
<protein>
    <submittedName>
        <fullName evidence="8">DMT family transporter</fullName>
    </submittedName>
</protein>
<evidence type="ECO:0000256" key="5">
    <source>
        <dbReference type="ARBA" id="ARBA00023136"/>
    </source>
</evidence>
<reference evidence="8 9" key="1">
    <citation type="submission" date="2022-10" db="EMBL/GenBank/DDBJ databases">
        <title>Roseococcus glaciei nov., sp. nov., isolated from glacier.</title>
        <authorList>
            <person name="Liu Q."/>
            <person name="Xin Y.-H."/>
        </authorList>
    </citation>
    <scope>NUCLEOTIDE SEQUENCE [LARGE SCALE GENOMIC DNA]</scope>
    <source>
        <strain evidence="8 9">MDT2-1-1</strain>
    </source>
</reference>
<feature type="transmembrane region" description="Helical" evidence="6">
    <location>
        <begin position="213"/>
        <end position="230"/>
    </location>
</feature>
<evidence type="ECO:0000256" key="2">
    <source>
        <dbReference type="ARBA" id="ARBA00009853"/>
    </source>
</evidence>